<dbReference type="Proteomes" id="UP001201812">
    <property type="component" value="Unassembled WGS sequence"/>
</dbReference>
<dbReference type="PANTHER" id="PTHR13131:SF5">
    <property type="entry name" value="CYSTINOSIN"/>
    <property type="match status" value="1"/>
</dbReference>
<dbReference type="InterPro" id="IPR005282">
    <property type="entry name" value="LC_transporter"/>
</dbReference>
<protein>
    <submittedName>
        <fullName evidence="3">Cystinosin like protein</fullName>
    </submittedName>
</protein>
<reference evidence="3" key="1">
    <citation type="submission" date="2022-01" db="EMBL/GenBank/DDBJ databases">
        <title>Genome Sequence Resource for Two Populations of Ditylenchus destructor, the Migratory Endoparasitic Phytonematode.</title>
        <authorList>
            <person name="Zhang H."/>
            <person name="Lin R."/>
            <person name="Xie B."/>
        </authorList>
    </citation>
    <scope>NUCLEOTIDE SEQUENCE</scope>
    <source>
        <strain evidence="3">BazhouSP</strain>
    </source>
</reference>
<evidence type="ECO:0000256" key="2">
    <source>
        <dbReference type="SAM" id="Phobius"/>
    </source>
</evidence>
<keyword evidence="2" id="KW-1133">Transmembrane helix</keyword>
<evidence type="ECO:0000313" key="3">
    <source>
        <dbReference type="EMBL" id="KAI1720928.1"/>
    </source>
</evidence>
<dbReference type="GO" id="GO:0015184">
    <property type="term" value="F:L-cystine transmembrane transporter activity"/>
    <property type="evidence" value="ECO:0007669"/>
    <property type="project" value="TreeGrafter"/>
</dbReference>
<proteinExistence type="predicted"/>
<evidence type="ECO:0000313" key="4">
    <source>
        <dbReference type="Proteomes" id="UP001201812"/>
    </source>
</evidence>
<name>A0AAD4RAG1_9BILA</name>
<accession>A0AAD4RAG1</accession>
<sequence length="87" mass="9856">MDICQMVLQGSNTEDWSAFYGNPVKFGLGMISMVFHVVFIVQHYGLYRHADPEADYNQVDTNDGSTSITSENRERTPIVNSIPEIRT</sequence>
<feature type="region of interest" description="Disordered" evidence="1">
    <location>
        <begin position="55"/>
        <end position="87"/>
    </location>
</feature>
<dbReference type="PANTHER" id="PTHR13131">
    <property type="entry name" value="CYSTINOSIN"/>
    <property type="match status" value="1"/>
</dbReference>
<dbReference type="AlphaFoldDB" id="A0AAD4RAG1"/>
<feature type="compositionally biased region" description="Polar residues" evidence="1">
    <location>
        <begin position="58"/>
        <end position="70"/>
    </location>
</feature>
<dbReference type="GO" id="GO:0005765">
    <property type="term" value="C:lysosomal membrane"/>
    <property type="evidence" value="ECO:0007669"/>
    <property type="project" value="TreeGrafter"/>
</dbReference>
<comment type="caution">
    <text evidence="3">The sequence shown here is derived from an EMBL/GenBank/DDBJ whole genome shotgun (WGS) entry which is preliminary data.</text>
</comment>
<gene>
    <name evidence="3" type="ORF">DdX_05178</name>
</gene>
<evidence type="ECO:0000256" key="1">
    <source>
        <dbReference type="SAM" id="MobiDB-lite"/>
    </source>
</evidence>
<keyword evidence="2" id="KW-0812">Transmembrane</keyword>
<dbReference type="EMBL" id="JAKKPZ010000005">
    <property type="protein sequence ID" value="KAI1720928.1"/>
    <property type="molecule type" value="Genomic_DNA"/>
</dbReference>
<keyword evidence="2" id="KW-0472">Membrane</keyword>
<keyword evidence="4" id="KW-1185">Reference proteome</keyword>
<feature type="transmembrane region" description="Helical" evidence="2">
    <location>
        <begin position="26"/>
        <end position="47"/>
    </location>
</feature>
<organism evidence="3 4">
    <name type="scientific">Ditylenchus destructor</name>
    <dbReference type="NCBI Taxonomy" id="166010"/>
    <lineage>
        <taxon>Eukaryota</taxon>
        <taxon>Metazoa</taxon>
        <taxon>Ecdysozoa</taxon>
        <taxon>Nematoda</taxon>
        <taxon>Chromadorea</taxon>
        <taxon>Rhabditida</taxon>
        <taxon>Tylenchina</taxon>
        <taxon>Tylenchomorpha</taxon>
        <taxon>Sphaerularioidea</taxon>
        <taxon>Anguinidae</taxon>
        <taxon>Anguininae</taxon>
        <taxon>Ditylenchus</taxon>
    </lineage>
</organism>